<dbReference type="OrthoDB" id="27911at2759"/>
<evidence type="ECO:0000256" key="6">
    <source>
        <dbReference type="ARBA" id="ARBA00022490"/>
    </source>
</evidence>
<evidence type="ECO:0000256" key="8">
    <source>
        <dbReference type="ARBA" id="ARBA00022694"/>
    </source>
</evidence>
<evidence type="ECO:0000256" key="5">
    <source>
        <dbReference type="ARBA" id="ARBA00020267"/>
    </source>
</evidence>
<evidence type="ECO:0000256" key="4">
    <source>
        <dbReference type="ARBA" id="ARBA00005881"/>
    </source>
</evidence>
<comment type="similarity">
    <text evidence="4">Belongs to the WD repeat ELP2 family.</text>
</comment>
<keyword evidence="6" id="KW-0963">Cytoplasm</keyword>
<feature type="region of interest" description="Disordered" evidence="12">
    <location>
        <begin position="538"/>
        <end position="566"/>
    </location>
</feature>
<sequence>MASLNTCYTSVACNRCPNIADWGKNGLICSGYSNAVALHQKQTEGSSYEIVSTGVAHTDRVNCVTWIEDSGLDETDFVSGSADCTVVVWHTENKRIVPQPVCTLRGHKGSVTCVSALYVPCENEKDALYVPCDNEKDVQQSREALIFSASIDSSLRVWSKSDNETREVQVFSFGEGFALTVASCIIPQHNVPVFACGCDDHSIYLYARADDGKFIKLSTLSGHEDWVRGLHFTSEENGDILLASCAQDHFIRVWRLAHKADSDQTTNPVKAIADMSLDEDITVKEKLITFDARGKTICFAIYLESVLSGHENWVYSVRWKPAPRGSTANSLKLLSASMDKTMILWSPDPESGIWTEEMRVGDVGGNTLGLYGGLFSPCGQSIVAHGYQGAFSQWTYDAKSGTWLPEVTGGGHFAPVTDLCWSRGGGDFILSTGMDQTTRLHAPWVHGEHQLTWCEVARPQVHGYDLKCLSVLGKYSFASGADEKLVRVFKAPKNFISNFCQICGHDLNKELNEEECKSLPEGANVPALGLSNKAVFVSSEEDKEEEDDVRPGQYPENYFTPTDLKAPPSEDQLLQNTLWPEEGKLYGHGYEIFSLASHPNGKILASACKAAKADVANILLWDMETKKIIGSLTGCTLTVTQMAFSHQGNHLLAVSRDRTWVLYRESAPGCYSIEASVNKKTSCHSRIIWSCDWTHDDKYFLTASRDKTVCVWSREKVTQTDQQLSPKPTSSITLPDSATAVSTGPITLEGERYVIATGLDNGQILIHLWSPYKDSDAWTTLITLSQSEAHHQTVTRLAFRPQQGRLGYKEEKDYLQLASSGYDHAVRVYDLHISDSSLLV</sequence>
<evidence type="ECO:0000256" key="12">
    <source>
        <dbReference type="SAM" id="MobiDB-lite"/>
    </source>
</evidence>
<dbReference type="Gene3D" id="2.130.10.10">
    <property type="entry name" value="YVTN repeat-like/Quinoprotein amine dehydrogenase"/>
    <property type="match status" value="4"/>
</dbReference>
<accession>A0A433SRF5</accession>
<dbReference type="SUPFAM" id="SSF50978">
    <property type="entry name" value="WD40 repeat-like"/>
    <property type="match status" value="2"/>
</dbReference>
<dbReference type="GO" id="GO:0033588">
    <property type="term" value="C:elongator holoenzyme complex"/>
    <property type="evidence" value="ECO:0007669"/>
    <property type="project" value="InterPro"/>
</dbReference>
<gene>
    <name evidence="13" type="ORF">EGW08_020424</name>
</gene>
<comment type="pathway">
    <text evidence="3">tRNA modification; 5-methoxycarbonylmethyl-2-thiouridine-tRNA biosynthesis.</text>
</comment>
<keyword evidence="7 11" id="KW-0853">WD repeat</keyword>
<feature type="repeat" description="WD" evidence="11">
    <location>
        <begin position="54"/>
        <end position="99"/>
    </location>
</feature>
<comment type="caution">
    <text evidence="13">The sequence shown here is derived from an EMBL/GenBank/DDBJ whole genome shotgun (WGS) entry which is preliminary data.</text>
</comment>
<dbReference type="AlphaFoldDB" id="A0A433SRF5"/>
<dbReference type="InterPro" id="IPR001680">
    <property type="entry name" value="WD40_rpt"/>
</dbReference>
<dbReference type="GO" id="GO:0005737">
    <property type="term" value="C:cytoplasm"/>
    <property type="evidence" value="ECO:0007669"/>
    <property type="project" value="UniProtKB-SubCell"/>
</dbReference>
<dbReference type="UniPathway" id="UPA00988"/>
<evidence type="ECO:0000256" key="11">
    <source>
        <dbReference type="PROSITE-ProRule" id="PRU00221"/>
    </source>
</evidence>
<dbReference type="GO" id="GO:0002098">
    <property type="term" value="P:tRNA wobble uridine modification"/>
    <property type="evidence" value="ECO:0007669"/>
    <property type="project" value="InterPro"/>
</dbReference>
<dbReference type="FunFam" id="2.130.10.10:FF:000400">
    <property type="entry name" value="Elongator acetyltransferase complex subunit 2"/>
    <property type="match status" value="1"/>
</dbReference>
<evidence type="ECO:0000313" key="13">
    <source>
        <dbReference type="EMBL" id="RUS71817.1"/>
    </source>
</evidence>
<dbReference type="PANTHER" id="PTHR44111:SF1">
    <property type="entry name" value="ELONGATOR COMPLEX PROTEIN 2"/>
    <property type="match status" value="1"/>
</dbReference>
<name>A0A433SRF5_ELYCH</name>
<dbReference type="PROSITE" id="PS50082">
    <property type="entry name" value="WD_REPEATS_2"/>
    <property type="match status" value="4"/>
</dbReference>
<comment type="subcellular location">
    <subcellularLocation>
        <location evidence="2">Cytoplasm</location>
    </subcellularLocation>
    <subcellularLocation>
        <location evidence="1">Nucleus</location>
    </subcellularLocation>
</comment>
<evidence type="ECO:0000256" key="10">
    <source>
        <dbReference type="ARBA" id="ARBA00023242"/>
    </source>
</evidence>
<keyword evidence="14" id="KW-1185">Reference proteome</keyword>
<protein>
    <recommendedName>
        <fullName evidence="5">Elongator complex protein 2</fullName>
    </recommendedName>
</protein>
<evidence type="ECO:0000256" key="7">
    <source>
        <dbReference type="ARBA" id="ARBA00022574"/>
    </source>
</evidence>
<dbReference type="InterPro" id="IPR015943">
    <property type="entry name" value="WD40/YVTN_repeat-like_dom_sf"/>
</dbReference>
<feature type="repeat" description="WD" evidence="11">
    <location>
        <begin position="220"/>
        <end position="256"/>
    </location>
</feature>
<dbReference type="PANTHER" id="PTHR44111">
    <property type="entry name" value="ELONGATOR COMPLEX PROTEIN 2"/>
    <property type="match status" value="1"/>
</dbReference>
<evidence type="ECO:0000256" key="3">
    <source>
        <dbReference type="ARBA" id="ARBA00005043"/>
    </source>
</evidence>
<dbReference type="Proteomes" id="UP000271974">
    <property type="component" value="Unassembled WGS sequence"/>
</dbReference>
<evidence type="ECO:0000256" key="9">
    <source>
        <dbReference type="ARBA" id="ARBA00022737"/>
    </source>
</evidence>
<feature type="compositionally biased region" description="Acidic residues" evidence="12">
    <location>
        <begin position="539"/>
        <end position="548"/>
    </location>
</feature>
<keyword evidence="10" id="KW-0539">Nucleus</keyword>
<keyword evidence="9" id="KW-0677">Repeat</keyword>
<evidence type="ECO:0000313" key="14">
    <source>
        <dbReference type="Proteomes" id="UP000271974"/>
    </source>
</evidence>
<evidence type="ECO:0000256" key="2">
    <source>
        <dbReference type="ARBA" id="ARBA00004496"/>
    </source>
</evidence>
<organism evidence="13 14">
    <name type="scientific">Elysia chlorotica</name>
    <name type="common">Eastern emerald elysia</name>
    <name type="synonym">Sea slug</name>
    <dbReference type="NCBI Taxonomy" id="188477"/>
    <lineage>
        <taxon>Eukaryota</taxon>
        <taxon>Metazoa</taxon>
        <taxon>Spiralia</taxon>
        <taxon>Lophotrochozoa</taxon>
        <taxon>Mollusca</taxon>
        <taxon>Gastropoda</taxon>
        <taxon>Heterobranchia</taxon>
        <taxon>Euthyneura</taxon>
        <taxon>Panpulmonata</taxon>
        <taxon>Sacoglossa</taxon>
        <taxon>Placobranchoidea</taxon>
        <taxon>Plakobranchidae</taxon>
        <taxon>Elysia</taxon>
    </lineage>
</organism>
<reference evidence="13 14" key="1">
    <citation type="submission" date="2019-01" db="EMBL/GenBank/DDBJ databases">
        <title>A draft genome assembly of the solar-powered sea slug Elysia chlorotica.</title>
        <authorList>
            <person name="Cai H."/>
            <person name="Li Q."/>
            <person name="Fang X."/>
            <person name="Li J."/>
            <person name="Curtis N.E."/>
            <person name="Altenburger A."/>
            <person name="Shibata T."/>
            <person name="Feng M."/>
            <person name="Maeda T."/>
            <person name="Schwartz J.A."/>
            <person name="Shigenobu S."/>
            <person name="Lundholm N."/>
            <person name="Nishiyama T."/>
            <person name="Yang H."/>
            <person name="Hasebe M."/>
            <person name="Li S."/>
            <person name="Pierce S.K."/>
            <person name="Wang J."/>
        </authorList>
    </citation>
    <scope>NUCLEOTIDE SEQUENCE [LARGE SCALE GENOMIC DNA]</scope>
    <source>
        <strain evidence="13">EC2010</strain>
        <tissue evidence="13">Whole organism of an adult</tissue>
    </source>
</reference>
<dbReference type="GO" id="GO:0005634">
    <property type="term" value="C:nucleus"/>
    <property type="evidence" value="ECO:0007669"/>
    <property type="project" value="UniProtKB-SubCell"/>
</dbReference>
<evidence type="ECO:0000256" key="1">
    <source>
        <dbReference type="ARBA" id="ARBA00004123"/>
    </source>
</evidence>
<dbReference type="SMART" id="SM00320">
    <property type="entry name" value="WD40"/>
    <property type="match status" value="11"/>
</dbReference>
<dbReference type="Pfam" id="PF00400">
    <property type="entry name" value="WD40"/>
    <property type="match status" value="7"/>
</dbReference>
<feature type="repeat" description="WD" evidence="11">
    <location>
        <begin position="307"/>
        <end position="346"/>
    </location>
</feature>
<feature type="repeat" description="WD" evidence="11">
    <location>
        <begin position="681"/>
        <end position="713"/>
    </location>
</feature>
<dbReference type="InterPro" id="IPR037289">
    <property type="entry name" value="Elp2"/>
</dbReference>
<proteinExistence type="inferred from homology"/>
<keyword evidence="8" id="KW-0819">tRNA processing</keyword>
<dbReference type="InterPro" id="IPR036322">
    <property type="entry name" value="WD40_repeat_dom_sf"/>
</dbReference>
<dbReference type="EMBL" id="RQTK01001154">
    <property type="protein sequence ID" value="RUS71817.1"/>
    <property type="molecule type" value="Genomic_DNA"/>
</dbReference>
<dbReference type="STRING" id="188477.A0A433SRF5"/>